<comment type="caution">
    <text evidence="2">The sequence shown here is derived from an EMBL/GenBank/DDBJ whole genome shotgun (WGS) entry which is preliminary data.</text>
</comment>
<evidence type="ECO:0000313" key="2">
    <source>
        <dbReference type="EMBL" id="PQO45763.1"/>
    </source>
</evidence>
<dbReference type="Proteomes" id="UP000237819">
    <property type="component" value="Unassembled WGS sequence"/>
</dbReference>
<evidence type="ECO:0000313" key="3">
    <source>
        <dbReference type="Proteomes" id="UP000237819"/>
    </source>
</evidence>
<dbReference type="OrthoDB" id="268431at2"/>
<gene>
    <name evidence="2" type="ORF">C5Y93_12610</name>
</gene>
<dbReference type="GO" id="GO:0006355">
    <property type="term" value="P:regulation of DNA-templated transcription"/>
    <property type="evidence" value="ECO:0007669"/>
    <property type="project" value="InterPro"/>
</dbReference>
<reference evidence="2 3" key="1">
    <citation type="submission" date="2018-02" db="EMBL/GenBank/DDBJ databases">
        <title>Comparative genomes isolates from brazilian mangrove.</title>
        <authorList>
            <person name="Araujo J.E."/>
            <person name="Taketani R.G."/>
            <person name="Silva M.C.P."/>
            <person name="Loureco M.V."/>
            <person name="Andreote F.D."/>
        </authorList>
    </citation>
    <scope>NUCLEOTIDE SEQUENCE [LARGE SCALE GENOMIC DNA]</scope>
    <source>
        <strain evidence="2 3">Nap-Phe MGV</strain>
    </source>
</reference>
<dbReference type="EMBL" id="PUHZ01000013">
    <property type="protein sequence ID" value="PQO45763.1"/>
    <property type="molecule type" value="Genomic_DNA"/>
</dbReference>
<dbReference type="AlphaFoldDB" id="A0A2S8GMV3"/>
<feature type="compositionally biased region" description="Polar residues" evidence="1">
    <location>
        <begin position="33"/>
        <end position="49"/>
    </location>
</feature>
<sequence length="200" mass="22269">MPDFHQHGSTFANPNQPQTGYAQNNPYAAAPQRLNQPMGQPSPMSTSPLAQGPTGPTTVGPTAPTAVATMAPQAPVAEKKQEALRVARDLFRQSPDWVTFFREILGVEGVVRRLFNVPEQLNDFEHCEEYGEIQLMIAKLRERTSVQAESKEPTRVITVRLPKSLHESLRVEAHTRRTSMNKLCISKLLQVVDDSMIPND</sequence>
<evidence type="ECO:0000256" key="1">
    <source>
        <dbReference type="SAM" id="MobiDB-lite"/>
    </source>
</evidence>
<proteinExistence type="predicted"/>
<feature type="compositionally biased region" description="Polar residues" evidence="1">
    <location>
        <begin position="7"/>
        <end position="26"/>
    </location>
</feature>
<dbReference type="InterPro" id="IPR010985">
    <property type="entry name" value="Ribbon_hlx_hlx"/>
</dbReference>
<evidence type="ECO:0008006" key="4">
    <source>
        <dbReference type="Google" id="ProtNLM"/>
    </source>
</evidence>
<name>A0A2S8GMV3_9BACT</name>
<feature type="region of interest" description="Disordered" evidence="1">
    <location>
        <begin position="1"/>
        <end position="64"/>
    </location>
</feature>
<dbReference type="SUPFAM" id="SSF47598">
    <property type="entry name" value="Ribbon-helix-helix"/>
    <property type="match status" value="1"/>
</dbReference>
<accession>A0A2S8GMV3</accession>
<dbReference type="RefSeq" id="WP_105335787.1">
    <property type="nucleotide sequence ID" value="NZ_PUHZ01000013.1"/>
</dbReference>
<protein>
    <recommendedName>
        <fullName evidence="4">Toxin-antitoxin system HicB family antitoxin</fullName>
    </recommendedName>
</protein>
<feature type="compositionally biased region" description="Low complexity" evidence="1">
    <location>
        <begin position="50"/>
        <end position="64"/>
    </location>
</feature>
<organism evidence="2 3">
    <name type="scientific">Blastopirellula marina</name>
    <dbReference type="NCBI Taxonomy" id="124"/>
    <lineage>
        <taxon>Bacteria</taxon>
        <taxon>Pseudomonadati</taxon>
        <taxon>Planctomycetota</taxon>
        <taxon>Planctomycetia</taxon>
        <taxon>Pirellulales</taxon>
        <taxon>Pirellulaceae</taxon>
        <taxon>Blastopirellula</taxon>
    </lineage>
</organism>